<organism evidence="1 2">
    <name type="scientific">Pseudomonas chlororaphis</name>
    <dbReference type="NCBI Taxonomy" id="587753"/>
    <lineage>
        <taxon>Bacteria</taxon>
        <taxon>Pseudomonadati</taxon>
        <taxon>Pseudomonadota</taxon>
        <taxon>Gammaproteobacteria</taxon>
        <taxon>Pseudomonadales</taxon>
        <taxon>Pseudomonadaceae</taxon>
        <taxon>Pseudomonas</taxon>
    </lineage>
</organism>
<proteinExistence type="predicted"/>
<evidence type="ECO:0000313" key="2">
    <source>
        <dbReference type="Proteomes" id="UP000268048"/>
    </source>
</evidence>
<protein>
    <submittedName>
        <fullName evidence="1">Uncharacterized protein</fullName>
    </submittedName>
</protein>
<name>A0A3G7TN63_9PSED</name>
<dbReference type="EMBL" id="CP027753">
    <property type="protein sequence ID" value="AZE48567.1"/>
    <property type="molecule type" value="Genomic_DNA"/>
</dbReference>
<sequence length="45" mass="4696">MLGSGSGLAFMLDVPVKRRSQGKALASGWLQRGGPVQGMPAIGRR</sequence>
<accession>A0A3G7TN63</accession>
<dbReference type="AlphaFoldDB" id="A0A3G7TN63"/>
<reference evidence="1 2" key="1">
    <citation type="submission" date="2018-03" db="EMBL/GenBank/DDBJ databases">
        <title>Diversity of phytobeneficial traits revealed by whole-genome analysis of worldwide-isolated phenazine-producing Pseudomonas spp.</title>
        <authorList>
            <person name="Biessy A."/>
            <person name="Novinscak A."/>
            <person name="Blom J."/>
            <person name="Leger G."/>
            <person name="Thomashow L.S."/>
            <person name="Cazorla F.M."/>
            <person name="Josic D."/>
            <person name="Filion M."/>
        </authorList>
    </citation>
    <scope>NUCLEOTIDE SEQUENCE [LARGE SCALE GENOMIC DNA]</scope>
    <source>
        <strain evidence="1 2">B25</strain>
    </source>
</reference>
<dbReference type="Proteomes" id="UP000268048">
    <property type="component" value="Chromosome"/>
</dbReference>
<evidence type="ECO:0000313" key="1">
    <source>
        <dbReference type="EMBL" id="AZE48567.1"/>
    </source>
</evidence>
<gene>
    <name evidence="1" type="ORF">C4K04_2895</name>
</gene>